<organism evidence="1 2">
    <name type="scientific">Portunus trituberculatus</name>
    <name type="common">Swimming crab</name>
    <name type="synonym">Neptunus trituberculatus</name>
    <dbReference type="NCBI Taxonomy" id="210409"/>
    <lineage>
        <taxon>Eukaryota</taxon>
        <taxon>Metazoa</taxon>
        <taxon>Ecdysozoa</taxon>
        <taxon>Arthropoda</taxon>
        <taxon>Crustacea</taxon>
        <taxon>Multicrustacea</taxon>
        <taxon>Malacostraca</taxon>
        <taxon>Eumalacostraca</taxon>
        <taxon>Eucarida</taxon>
        <taxon>Decapoda</taxon>
        <taxon>Pleocyemata</taxon>
        <taxon>Brachyura</taxon>
        <taxon>Eubrachyura</taxon>
        <taxon>Portunoidea</taxon>
        <taxon>Portunidae</taxon>
        <taxon>Portuninae</taxon>
        <taxon>Portunus</taxon>
    </lineage>
</organism>
<comment type="caution">
    <text evidence="1">The sequence shown here is derived from an EMBL/GenBank/DDBJ whole genome shotgun (WGS) entry which is preliminary data.</text>
</comment>
<dbReference type="AlphaFoldDB" id="A0A5B7EAV6"/>
<proteinExistence type="predicted"/>
<dbReference type="Proteomes" id="UP000324222">
    <property type="component" value="Unassembled WGS sequence"/>
</dbReference>
<dbReference type="EMBL" id="VSRR010002402">
    <property type="protein sequence ID" value="MPC31262.1"/>
    <property type="molecule type" value="Genomic_DNA"/>
</dbReference>
<keyword evidence="2" id="KW-1185">Reference proteome</keyword>
<protein>
    <submittedName>
        <fullName evidence="1">Uncharacterized protein</fullName>
    </submittedName>
</protein>
<sequence>MKGFEDFPPTSFFKLSDNNLRGHSLKLAKPDHSRDFLAEAVRPTMSGTDDTTSSLKNIRYTAAALMLPIAMHS</sequence>
<accession>A0A5B7EAV6</accession>
<name>A0A5B7EAV6_PORTR</name>
<evidence type="ECO:0000313" key="1">
    <source>
        <dbReference type="EMBL" id="MPC31262.1"/>
    </source>
</evidence>
<evidence type="ECO:0000313" key="2">
    <source>
        <dbReference type="Proteomes" id="UP000324222"/>
    </source>
</evidence>
<reference evidence="1 2" key="1">
    <citation type="submission" date="2019-05" db="EMBL/GenBank/DDBJ databases">
        <title>Another draft genome of Portunus trituberculatus and its Hox gene families provides insights of decapod evolution.</title>
        <authorList>
            <person name="Jeong J.-H."/>
            <person name="Song I."/>
            <person name="Kim S."/>
            <person name="Choi T."/>
            <person name="Kim D."/>
            <person name="Ryu S."/>
            <person name="Kim W."/>
        </authorList>
    </citation>
    <scope>NUCLEOTIDE SEQUENCE [LARGE SCALE GENOMIC DNA]</scope>
    <source>
        <tissue evidence="1">Muscle</tissue>
    </source>
</reference>
<gene>
    <name evidence="1" type="ORF">E2C01_024547</name>
</gene>